<reference evidence="1" key="1">
    <citation type="submission" date="2018-05" db="EMBL/GenBank/DDBJ databases">
        <title>Effector identification in a new, highly contiguous assembly of the strawberry crown rot pathogen Phytophthora cactorum.</title>
        <authorList>
            <person name="Armitage A.D."/>
            <person name="Nellist C.F."/>
            <person name="Bates H."/>
            <person name="Vickerstaff R.J."/>
            <person name="Harrison R.J."/>
        </authorList>
    </citation>
    <scope>NUCLEOTIDE SEQUENCE</scope>
    <source>
        <strain evidence="1">P421</strain>
    </source>
</reference>
<dbReference type="Proteomes" id="UP000760860">
    <property type="component" value="Unassembled WGS sequence"/>
</dbReference>
<dbReference type="AlphaFoldDB" id="A0A8T1LNM7"/>
<dbReference type="PROSITE" id="PS51257">
    <property type="entry name" value="PROKAR_LIPOPROTEIN"/>
    <property type="match status" value="1"/>
</dbReference>
<name>A0A8T1LNM7_9STRA</name>
<comment type="caution">
    <text evidence="1">The sequence shown here is derived from an EMBL/GenBank/DDBJ whole genome shotgun (WGS) entry which is preliminary data.</text>
</comment>
<proteinExistence type="predicted"/>
<evidence type="ECO:0000313" key="1">
    <source>
        <dbReference type="EMBL" id="KAG3229060.1"/>
    </source>
</evidence>
<organism evidence="1 2">
    <name type="scientific">Phytophthora cactorum</name>
    <dbReference type="NCBI Taxonomy" id="29920"/>
    <lineage>
        <taxon>Eukaryota</taxon>
        <taxon>Sar</taxon>
        <taxon>Stramenopiles</taxon>
        <taxon>Oomycota</taxon>
        <taxon>Peronosporomycetes</taxon>
        <taxon>Peronosporales</taxon>
        <taxon>Peronosporaceae</taxon>
        <taxon>Phytophthora</taxon>
    </lineage>
</organism>
<gene>
    <name evidence="1" type="ORF">PC129_g444</name>
</gene>
<accession>A0A8T1LNM7</accession>
<sequence>MDSCRRYAPAALHSVAVALQACDSGSVKAVSVAIPALIDEFTLFCCQAFENGYGMRDRDMEGDE</sequence>
<protein>
    <submittedName>
        <fullName evidence="1">Uncharacterized protein</fullName>
    </submittedName>
</protein>
<evidence type="ECO:0000313" key="2">
    <source>
        <dbReference type="Proteomes" id="UP000760860"/>
    </source>
</evidence>
<dbReference type="EMBL" id="RCMV01000006">
    <property type="protein sequence ID" value="KAG3229060.1"/>
    <property type="molecule type" value="Genomic_DNA"/>
</dbReference>